<evidence type="ECO:0000256" key="3">
    <source>
        <dbReference type="ARBA" id="ARBA00021069"/>
    </source>
</evidence>
<keyword evidence="7 9" id="KW-0472">Membrane</keyword>
<evidence type="ECO:0000256" key="2">
    <source>
        <dbReference type="ARBA" id="ARBA00008220"/>
    </source>
</evidence>
<feature type="transmembrane region" description="Helical" evidence="9">
    <location>
        <begin position="201"/>
        <end position="219"/>
    </location>
</feature>
<keyword evidence="4" id="KW-1003">Cell membrane</keyword>
<dbReference type="GO" id="GO:0005886">
    <property type="term" value="C:plasma membrane"/>
    <property type="evidence" value="ECO:0007669"/>
    <property type="project" value="UniProtKB-SubCell"/>
</dbReference>
<evidence type="ECO:0000313" key="11">
    <source>
        <dbReference type="Proteomes" id="UP000582837"/>
    </source>
</evidence>
<reference evidence="10 11" key="1">
    <citation type="submission" date="2020-08" db="EMBL/GenBank/DDBJ databases">
        <title>Genomic Encyclopedia of Type Strains, Phase IV (KMG-IV): sequencing the most valuable type-strain genomes for metagenomic binning, comparative biology and taxonomic classification.</title>
        <authorList>
            <person name="Goeker M."/>
        </authorList>
    </citation>
    <scope>NUCLEOTIDE SEQUENCE [LARGE SCALE GENOMIC DNA]</scope>
    <source>
        <strain evidence="10 11">DSM 29007</strain>
    </source>
</reference>
<evidence type="ECO:0000256" key="6">
    <source>
        <dbReference type="ARBA" id="ARBA00022989"/>
    </source>
</evidence>
<feature type="transmembrane region" description="Helical" evidence="9">
    <location>
        <begin position="158"/>
        <end position="181"/>
    </location>
</feature>
<feature type="transmembrane region" description="Helical" evidence="9">
    <location>
        <begin position="326"/>
        <end position="344"/>
    </location>
</feature>
<evidence type="ECO:0000256" key="5">
    <source>
        <dbReference type="ARBA" id="ARBA00022692"/>
    </source>
</evidence>
<dbReference type="RefSeq" id="WP_170033564.1">
    <property type="nucleotide sequence ID" value="NZ_JABDTL010000001.1"/>
</dbReference>
<dbReference type="AlphaFoldDB" id="A0A841GZ73"/>
<accession>A0A841GZ73</accession>
<dbReference type="EMBL" id="JACHIA010000006">
    <property type="protein sequence ID" value="MBB6071053.1"/>
    <property type="molecule type" value="Genomic_DNA"/>
</dbReference>
<dbReference type="PANTHER" id="PTHR42770">
    <property type="entry name" value="AMINO ACID TRANSPORTER-RELATED"/>
    <property type="match status" value="1"/>
</dbReference>
<comment type="caution">
    <text evidence="10">The sequence shown here is derived from an EMBL/GenBank/DDBJ whole genome shotgun (WGS) entry which is preliminary data.</text>
</comment>
<proteinExistence type="inferred from homology"/>
<protein>
    <recommendedName>
        <fullName evidence="3">Arginine/agmatine antiporter</fullName>
    </recommendedName>
</protein>
<dbReference type="PIRSF" id="PIRSF006060">
    <property type="entry name" value="AA_transporter"/>
    <property type="match status" value="1"/>
</dbReference>
<gene>
    <name evidence="10" type="ORF">HNQ61_002675</name>
</gene>
<evidence type="ECO:0000256" key="8">
    <source>
        <dbReference type="ARBA" id="ARBA00045636"/>
    </source>
</evidence>
<dbReference type="Pfam" id="PF13520">
    <property type="entry name" value="AA_permease_2"/>
    <property type="match status" value="1"/>
</dbReference>
<evidence type="ECO:0000256" key="1">
    <source>
        <dbReference type="ARBA" id="ARBA00004651"/>
    </source>
</evidence>
<organism evidence="10 11">
    <name type="scientific">Longimicrobium terrae</name>
    <dbReference type="NCBI Taxonomy" id="1639882"/>
    <lineage>
        <taxon>Bacteria</taxon>
        <taxon>Pseudomonadati</taxon>
        <taxon>Gemmatimonadota</taxon>
        <taxon>Longimicrobiia</taxon>
        <taxon>Longimicrobiales</taxon>
        <taxon>Longimicrobiaceae</taxon>
        <taxon>Longimicrobium</taxon>
    </lineage>
</organism>
<name>A0A841GZ73_9BACT</name>
<feature type="transmembrane region" description="Helical" evidence="9">
    <location>
        <begin position="382"/>
        <end position="404"/>
    </location>
</feature>
<feature type="transmembrane region" description="Helical" evidence="9">
    <location>
        <begin position="83"/>
        <end position="116"/>
    </location>
</feature>
<evidence type="ECO:0000256" key="4">
    <source>
        <dbReference type="ARBA" id="ARBA00022475"/>
    </source>
</evidence>
<keyword evidence="11" id="KW-1185">Reference proteome</keyword>
<feature type="transmembrane region" description="Helical" evidence="9">
    <location>
        <begin position="48"/>
        <end position="71"/>
    </location>
</feature>
<dbReference type="GO" id="GO:0022857">
    <property type="term" value="F:transmembrane transporter activity"/>
    <property type="evidence" value="ECO:0007669"/>
    <property type="project" value="InterPro"/>
</dbReference>
<evidence type="ECO:0000256" key="7">
    <source>
        <dbReference type="ARBA" id="ARBA00023136"/>
    </source>
</evidence>
<dbReference type="PANTHER" id="PTHR42770:SF18">
    <property type="entry name" value="ARGININE_AGMATINE ANTIPORTER"/>
    <property type="match status" value="1"/>
</dbReference>
<feature type="transmembrane region" description="Helical" evidence="9">
    <location>
        <begin position="231"/>
        <end position="259"/>
    </location>
</feature>
<evidence type="ECO:0000256" key="9">
    <source>
        <dbReference type="SAM" id="Phobius"/>
    </source>
</evidence>
<feature type="transmembrane region" description="Helical" evidence="9">
    <location>
        <begin position="279"/>
        <end position="305"/>
    </location>
</feature>
<keyword evidence="6 9" id="KW-1133">Transmembrane helix</keyword>
<comment type="similarity">
    <text evidence="2">Belongs to the amino acid-polyamine-organocation (APC) superfamily. Basic amino acid/polyamine antiporter (APA) (TC 2.A.3.2) family.</text>
</comment>
<feature type="transmembrane region" description="Helical" evidence="9">
    <location>
        <begin position="122"/>
        <end position="146"/>
    </location>
</feature>
<keyword evidence="5 9" id="KW-0812">Transmembrane</keyword>
<evidence type="ECO:0000313" key="10">
    <source>
        <dbReference type="EMBL" id="MBB6071053.1"/>
    </source>
</evidence>
<comment type="function">
    <text evidence="8">Major component of the acid-resistance (AR) system allowing enteric pathogens to survive the acidic environment in the stomach. Exchanges extracellular arginine for its intracellular decarboxylation product agmatine (Agm) thereby expelling intracellular protons. Probably undergoes several conformational states in order to translocate the substrate across the membrane; keeps the substrate accessible to only 1 side of the membrane at a time by opening and closing 3 membrane-internal gates.</text>
</comment>
<dbReference type="Gene3D" id="1.20.1740.10">
    <property type="entry name" value="Amino acid/polyamine transporter I"/>
    <property type="match status" value="1"/>
</dbReference>
<dbReference type="InterPro" id="IPR002293">
    <property type="entry name" value="AA/rel_permease1"/>
</dbReference>
<dbReference type="InterPro" id="IPR050367">
    <property type="entry name" value="APC_superfamily"/>
</dbReference>
<feature type="transmembrane region" description="Helical" evidence="9">
    <location>
        <begin position="410"/>
        <end position="428"/>
    </location>
</feature>
<sequence>MPDQQTSAADARLVRALGVWGLAANIVNVTIGGGIFRLPAGVAAQLGGAAPLAYLVCALAMGLIVLCFAEAGSRVALTGGPYAYVEVAFGPFIGFMAGVLLWTVGTLALAAVATIFADSIGALIPALGGTVGRAAVLIGVFVLLGAVNVRGVRQGTTLNAVATVAKLMPLLLLLAVGAFAVRGANLAFSAPESAGDLARSSILLIFAFAGIESALVPSGEVKNVARTIPRAIGVAMVTITGMYIALHLVAQGVLGAALATSQAPLADAAAVVLGPWGRTLILVGAAISMFGYVSGMTLAVPRALFALGRDGFLPRGLASVHPRFHTPHVAIAVQAVVVLVLALSSGFEQLAVMANVSTLLLYAACALASWQLRRKGVEAGGIPFRVPAAGVVPILALAVIAWMLTSINAQEWLVMAGVLVAAGLIYAATARSRSANPVAQR</sequence>
<feature type="transmembrane region" description="Helical" evidence="9">
    <location>
        <begin position="350"/>
        <end position="370"/>
    </location>
</feature>
<comment type="subcellular location">
    <subcellularLocation>
        <location evidence="1">Cell membrane</location>
        <topology evidence="1">Multi-pass membrane protein</topology>
    </subcellularLocation>
</comment>
<feature type="transmembrane region" description="Helical" evidence="9">
    <location>
        <begin position="12"/>
        <end position="36"/>
    </location>
</feature>
<dbReference type="Proteomes" id="UP000582837">
    <property type="component" value="Unassembled WGS sequence"/>
</dbReference>